<protein>
    <recommendedName>
        <fullName evidence="3">BTB domain-containing protein</fullName>
    </recommendedName>
</protein>
<dbReference type="STRING" id="38488.A0A4Y8CVI2"/>
<proteinExistence type="predicted"/>
<dbReference type="EMBL" id="PHWZ01000340">
    <property type="protein sequence ID" value="TEY44907.1"/>
    <property type="molecule type" value="Genomic_DNA"/>
</dbReference>
<reference evidence="1 2" key="1">
    <citation type="submission" date="2017-11" db="EMBL/GenBank/DDBJ databases">
        <title>Comparative genomics of Botrytis spp.</title>
        <authorList>
            <person name="Valero-Jimenez C.A."/>
            <person name="Tapia P."/>
            <person name="Veloso J."/>
            <person name="Silva-Moreno E."/>
            <person name="Staats M."/>
            <person name="Valdes J.H."/>
            <person name="Van Kan J.A.L."/>
        </authorList>
    </citation>
    <scope>NUCLEOTIDE SEQUENCE [LARGE SCALE GENOMIC DNA]</scope>
    <source>
        <strain evidence="1 2">MUCL2830</strain>
    </source>
</reference>
<keyword evidence="2" id="KW-1185">Reference proteome</keyword>
<gene>
    <name evidence="1" type="ORF">BOTCAL_0341g00030</name>
</gene>
<name>A0A4Y8CVI2_9HELO</name>
<organism evidence="1 2">
    <name type="scientific">Botryotinia calthae</name>
    <dbReference type="NCBI Taxonomy" id="38488"/>
    <lineage>
        <taxon>Eukaryota</taxon>
        <taxon>Fungi</taxon>
        <taxon>Dikarya</taxon>
        <taxon>Ascomycota</taxon>
        <taxon>Pezizomycotina</taxon>
        <taxon>Leotiomycetes</taxon>
        <taxon>Helotiales</taxon>
        <taxon>Sclerotiniaceae</taxon>
        <taxon>Botryotinia</taxon>
    </lineage>
</organism>
<evidence type="ECO:0008006" key="3">
    <source>
        <dbReference type="Google" id="ProtNLM"/>
    </source>
</evidence>
<accession>A0A4Y8CVI2</accession>
<dbReference type="Proteomes" id="UP000297299">
    <property type="component" value="Unassembled WGS sequence"/>
</dbReference>
<evidence type="ECO:0000313" key="2">
    <source>
        <dbReference type="Proteomes" id="UP000297299"/>
    </source>
</evidence>
<sequence>MASTKTIVADPEGDVLLLLQPTEKEQTSKTKVLCSSKHLGLASAVFKAMLRPNIYNEGTVLSHVGKVEIPLPEDDTEIMTTFVLFIHGRHQHPNLRPMETVESLCQAAILVDKYQMHEATNFLTAQWTRTYFHNYPILTHPLSDLPLLLCIAWVFNMEDDFRVTTRQIKHETVGSIIDSVASFDIDLPIPQSVIQKLENSRRADIRRVYEGIRLIINNRENYIDSSRRFCKATSRSDTVADAHEVQEHRKRCDRVVLDSLIYGASENGLWPLDVARSLANTNSFYRVTQKAINLEFTTGCERSIDLHIDHTGIVYEVASLRRIKQGIEAGVKEIEERLIGLNLKFEKRRFDVPMLETHR</sequence>
<dbReference type="AlphaFoldDB" id="A0A4Y8CVI2"/>
<evidence type="ECO:0000313" key="1">
    <source>
        <dbReference type="EMBL" id="TEY44907.1"/>
    </source>
</evidence>
<dbReference type="OrthoDB" id="4849160at2759"/>
<comment type="caution">
    <text evidence="1">The sequence shown here is derived from an EMBL/GenBank/DDBJ whole genome shotgun (WGS) entry which is preliminary data.</text>
</comment>